<accession>A0A090Z0G1</accession>
<keyword evidence="4" id="KW-1185">Reference proteome</keyword>
<sequence>MEVRVRNMNPVAVKRIDEIAKTKGLSRDKFLQGQLETLAFYREQQNRELYLQQLLEKNIYAMESCFEAVKEMNAFLQMMTKDDEA</sequence>
<dbReference type="RefSeq" id="WP_042978674.1">
    <property type="nucleotide sequence ID" value="NZ_JMQC01000007.1"/>
</dbReference>
<gene>
    <name evidence="2" type="ORF">D0U04_23785</name>
    <name evidence="1" type="ORF">DJ93_5906</name>
</gene>
<dbReference type="EMBL" id="QVOD01000042">
    <property type="protein sequence ID" value="RFT63893.1"/>
    <property type="molecule type" value="Genomic_DNA"/>
</dbReference>
<dbReference type="Proteomes" id="UP000029389">
    <property type="component" value="Unassembled WGS sequence"/>
</dbReference>
<proteinExistence type="predicted"/>
<evidence type="ECO:0000313" key="3">
    <source>
        <dbReference type="Proteomes" id="UP000029389"/>
    </source>
</evidence>
<dbReference type="EMBL" id="JMQC01000007">
    <property type="protein sequence ID" value="KFN04729.1"/>
    <property type="molecule type" value="Genomic_DNA"/>
</dbReference>
<reference evidence="2 4" key="2">
    <citation type="submission" date="2018-08" db="EMBL/GenBank/DDBJ databases">
        <title>Bacillus clarus sp. nov. strain PS00077A.</title>
        <authorList>
            <person name="Mendez Acevedo M."/>
            <person name="Carroll L."/>
            <person name="Mukherjee M."/>
            <person name="Wiedmann M."/>
            <person name="Kovac J."/>
        </authorList>
    </citation>
    <scope>NUCLEOTIDE SEQUENCE [LARGE SCALE GENOMIC DNA]</scope>
    <source>
        <strain evidence="2 4">PS00077A</strain>
    </source>
</reference>
<name>A0A090Z0G1_9BACI</name>
<organism evidence="1 3">
    <name type="scientific">Bacillus clarus</name>
    <dbReference type="NCBI Taxonomy" id="2338372"/>
    <lineage>
        <taxon>Bacteria</taxon>
        <taxon>Bacillati</taxon>
        <taxon>Bacillota</taxon>
        <taxon>Bacilli</taxon>
        <taxon>Bacillales</taxon>
        <taxon>Bacillaceae</taxon>
        <taxon>Bacillus</taxon>
        <taxon>Bacillus cereus group</taxon>
    </lineage>
</organism>
<dbReference type="Proteomes" id="UP000264294">
    <property type="component" value="Unassembled WGS sequence"/>
</dbReference>
<reference evidence="1 3" key="1">
    <citation type="submission" date="2014-04" db="EMBL/GenBank/DDBJ databases">
        <authorList>
            <person name="Bishop-Lilly K.A."/>
            <person name="Broomall S.M."/>
            <person name="Chain P.S."/>
            <person name="Chertkov O."/>
            <person name="Coyne S.R."/>
            <person name="Daligault H.E."/>
            <person name="Davenport K.W."/>
            <person name="Erkkila T."/>
            <person name="Frey K.G."/>
            <person name="Gibbons H.S."/>
            <person name="Gu W."/>
            <person name="Jaissle J."/>
            <person name="Johnson S.L."/>
            <person name="Koroleva G.I."/>
            <person name="Ladner J.T."/>
            <person name="Lo C.-C."/>
            <person name="Minogue T.D."/>
            <person name="Munk C."/>
            <person name="Palacios G.F."/>
            <person name="Redden C.L."/>
            <person name="Rosenzweig C.N."/>
            <person name="Scholz M.B."/>
            <person name="Teshima H."/>
            <person name="Xu Y."/>
        </authorList>
    </citation>
    <scope>NUCLEOTIDE SEQUENCE [LARGE SCALE GENOMIC DNA]</scope>
    <source>
        <strain evidence="1 3">BHP</strain>
    </source>
</reference>
<evidence type="ECO:0000313" key="4">
    <source>
        <dbReference type="Proteomes" id="UP000264294"/>
    </source>
</evidence>
<dbReference type="AlphaFoldDB" id="A0A090Z0G1"/>
<evidence type="ECO:0000313" key="1">
    <source>
        <dbReference type="EMBL" id="KFN04729.1"/>
    </source>
</evidence>
<evidence type="ECO:0000313" key="2">
    <source>
        <dbReference type="EMBL" id="RFT63893.1"/>
    </source>
</evidence>
<dbReference type="PATRIC" id="fig|1405.8.peg.77"/>
<comment type="caution">
    <text evidence="1">The sequence shown here is derived from an EMBL/GenBank/DDBJ whole genome shotgun (WGS) entry which is preliminary data.</text>
</comment>
<protein>
    <submittedName>
        <fullName evidence="1">Uncharacterized protein</fullName>
    </submittedName>
</protein>